<dbReference type="PANTHER" id="PTHR37769">
    <property type="entry name" value="OS08G0243900 PROTEIN"/>
    <property type="match status" value="1"/>
</dbReference>
<evidence type="ECO:0000256" key="1">
    <source>
        <dbReference type="SAM" id="MobiDB-lite"/>
    </source>
</evidence>
<proteinExistence type="predicted"/>
<dbReference type="CDD" id="cd09257">
    <property type="entry name" value="AP_muniscins_like_MHD"/>
    <property type="match status" value="1"/>
</dbReference>
<feature type="region of interest" description="Disordered" evidence="1">
    <location>
        <begin position="363"/>
        <end position="382"/>
    </location>
</feature>
<feature type="region of interest" description="Disordered" evidence="1">
    <location>
        <begin position="232"/>
        <end position="261"/>
    </location>
</feature>
<dbReference type="InterPro" id="IPR018808">
    <property type="entry name" value="Muniscin_C"/>
</dbReference>
<evidence type="ECO:0000259" key="2">
    <source>
        <dbReference type="PROSITE" id="PS51072"/>
    </source>
</evidence>
<gene>
    <name evidence="3" type="ORF">Syun_031554</name>
</gene>
<dbReference type="InterPro" id="IPR028565">
    <property type="entry name" value="MHD"/>
</dbReference>
<comment type="caution">
    <text evidence="3">The sequence shown here is derived from an EMBL/GenBank/DDBJ whole genome shotgun (WGS) entry which is preliminary data.</text>
</comment>
<dbReference type="EMBL" id="JBBNAF010000014">
    <property type="protein sequence ID" value="KAK9084538.1"/>
    <property type="molecule type" value="Genomic_DNA"/>
</dbReference>
<protein>
    <recommendedName>
        <fullName evidence="2">MHD domain-containing protein</fullName>
    </recommendedName>
</protein>
<dbReference type="PROSITE" id="PS51072">
    <property type="entry name" value="MHD"/>
    <property type="match status" value="1"/>
</dbReference>
<accession>A0AAP0HDQ2</accession>
<feature type="domain" description="MHD" evidence="2">
    <location>
        <begin position="393"/>
        <end position="633"/>
    </location>
</feature>
<feature type="compositionally biased region" description="Basic and acidic residues" evidence="1">
    <location>
        <begin position="235"/>
        <end position="254"/>
    </location>
</feature>
<sequence>MACLALSLQPANGSDILLQTREWFPPARALVALSAFRQTRLAFASGKHNAAEDGDSSLGDDPLAASSGQLIVGVESKYRLVYRLVNGIYVLGITTVDQDDSINNVFECISIVNQAVSVVVAACRGVDVTPEKLHRKYAEIYMALDIVLKGVSSIRLAAILASMHGESLAKMVHSAIDTENKIRGGDNWTNVEYISVEHQINVDVFSKATFELPPETLAAGDEVATTLDPMQASSAEKDDQLHTNTEESPAEKDPFAASDAVNKPQELVGGFKKDKDSLPADVSSALAGLEITTLPPAAATQPTTIGVEGFEGEYGGIEFSNEEATLREAFEGFNDAFGGGLDASEFLEPSKAPKLQQGLGGLEALQSGQSDPPASAASPGDKLENILVKKTEMKGPEMYISEEINAEFRESLLARVGLMGVVYLKTLPPKTAGDKETEFSFRVDGTAGVKRFIMQSTRVSTLGNGLFHVRTAPSEDPLPILKYSLLPRLTPLPLRVRLIKRHSGTLLSVMIQYASNPELPAPLNDVTFVLKLPVDPTLLKVSPKATLNRSEKELRWHVPEIPFKGPPGKLRARMPVDSDEQDSGEEIEVVGLVQFTVQGTRSLSGLSLRPATEGKTDFYEVNHRISSGTYLCN</sequence>
<name>A0AAP0HDQ2_9MAGN</name>
<organism evidence="3 4">
    <name type="scientific">Stephania yunnanensis</name>
    <dbReference type="NCBI Taxonomy" id="152371"/>
    <lineage>
        <taxon>Eukaryota</taxon>
        <taxon>Viridiplantae</taxon>
        <taxon>Streptophyta</taxon>
        <taxon>Embryophyta</taxon>
        <taxon>Tracheophyta</taxon>
        <taxon>Spermatophyta</taxon>
        <taxon>Magnoliopsida</taxon>
        <taxon>Ranunculales</taxon>
        <taxon>Menispermaceae</taxon>
        <taxon>Menispermoideae</taxon>
        <taxon>Cissampelideae</taxon>
        <taxon>Stephania</taxon>
    </lineage>
</organism>
<evidence type="ECO:0000313" key="4">
    <source>
        <dbReference type="Proteomes" id="UP001420932"/>
    </source>
</evidence>
<reference evidence="3 4" key="1">
    <citation type="submission" date="2024-01" db="EMBL/GenBank/DDBJ databases">
        <title>Genome assemblies of Stephania.</title>
        <authorList>
            <person name="Yang L."/>
        </authorList>
    </citation>
    <scope>NUCLEOTIDE SEQUENCE [LARGE SCALE GENOMIC DNA]</scope>
    <source>
        <strain evidence="3">YNDBR</strain>
        <tissue evidence="3">Leaf</tissue>
    </source>
</reference>
<keyword evidence="4" id="KW-1185">Reference proteome</keyword>
<dbReference type="SUPFAM" id="SSF49447">
    <property type="entry name" value="Second domain of Mu2 adaptin subunit (ap50) of ap2 adaptor"/>
    <property type="match status" value="1"/>
</dbReference>
<dbReference type="Pfam" id="PF10291">
    <property type="entry name" value="muHD"/>
    <property type="match status" value="1"/>
</dbReference>
<dbReference type="PANTHER" id="PTHR37769:SF1">
    <property type="entry name" value="OS08G0243900 PROTEIN"/>
    <property type="match status" value="1"/>
</dbReference>
<evidence type="ECO:0000313" key="3">
    <source>
        <dbReference type="EMBL" id="KAK9084538.1"/>
    </source>
</evidence>
<dbReference type="AlphaFoldDB" id="A0AAP0HDQ2"/>
<dbReference type="Proteomes" id="UP001420932">
    <property type="component" value="Unassembled WGS sequence"/>
</dbReference>
<dbReference type="InterPro" id="IPR036168">
    <property type="entry name" value="AP2_Mu_C_sf"/>
</dbReference>